<evidence type="ECO:0000256" key="1">
    <source>
        <dbReference type="ARBA" id="ARBA00007154"/>
    </source>
</evidence>
<dbReference type="InterPro" id="IPR004165">
    <property type="entry name" value="CoA_trans_fam_I"/>
</dbReference>
<protein>
    <recommendedName>
        <fullName evidence="3">Acetate CoA-transferase YdiF</fullName>
        <ecNumber evidence="3">2.8.3.8</ecNumber>
    </recommendedName>
</protein>
<comment type="similarity">
    <text evidence="1 3">Belongs to the 3-oxoacid CoA-transferase family.</text>
</comment>
<comment type="catalytic activity">
    <reaction evidence="3">
        <text>an acyl-CoA + acetate = a carboxylate + acetyl-CoA</text>
        <dbReference type="Rhea" id="RHEA:13381"/>
        <dbReference type="ChEBI" id="CHEBI:29067"/>
        <dbReference type="ChEBI" id="CHEBI:30089"/>
        <dbReference type="ChEBI" id="CHEBI:57288"/>
        <dbReference type="ChEBI" id="CHEBI:58342"/>
        <dbReference type="EC" id="2.8.3.8"/>
    </reaction>
</comment>
<dbReference type="SMART" id="SM00882">
    <property type="entry name" value="CoA_trans"/>
    <property type="match status" value="2"/>
</dbReference>
<dbReference type="RefSeq" id="WP_046564759.1">
    <property type="nucleotide sequence ID" value="NZ_CP010025.1"/>
</dbReference>
<proteinExistence type="inferred from homology"/>
<dbReference type="GeneID" id="66513631"/>
<sequence length="539" mass="57207">MRPGKQISAAEAAQLVQSGATVALAGLISLAVPEAVLAALGERFRTSGAPGGLTLLAPNRPGWKAEPATGLEHFAQPGMIQRVVTSTFSKRDSPRFVEMAVNGGFEAYSYPMGCLYRIIRETAAGSPGFLTQVGLNTYVDPAACDAGTPRVNEATPEAHFVSRVEIDGEPYLFYRSMPVNVAIIRGTVADPDGNISMAGEPVSVGMKYLAMAARNSGGKVIAQVKYLTERGALHPRMVEVPGILVDAVVVEPDSIQSQLSEYDPALSGEFRNPHLQLPPLPFDIRKVITRRALQEIRPGNVVNLGVGVGTGIPSVAREEGVAGHMTFSLEHGAIGGVPAMGTPANSGAFGAHYNPDAIVDSTEIFDFYHGGGLDVTVLGFAEIDRHGNVNVGSFGGNLRGPGGFLDIAHRTRTVLFCGTLTAGGLDVAIEAHDHVRVSIAREGRNRKFVEHVEQVNFHGPSAVAKGQRVLIVTERAVFQVGAAGLELIEIAPGLDVARQIRPAVSFDFTVSPALREMDHRLFRDSPMGLAAAFQLDKET</sequence>
<dbReference type="SUPFAM" id="SSF100950">
    <property type="entry name" value="NagB/RpiA/CoA transferase-like"/>
    <property type="match status" value="2"/>
</dbReference>
<keyword evidence="2 3" id="KW-0808">Transferase</keyword>
<evidence type="ECO:0000313" key="5">
    <source>
        <dbReference type="EMBL" id="AJZ56859.1"/>
    </source>
</evidence>
<dbReference type="Pfam" id="PF01144">
    <property type="entry name" value="CoA_trans"/>
    <property type="match status" value="1"/>
</dbReference>
<feature type="active site" description="5-glutamyl coenzyme A thioester intermediate" evidence="4">
    <location>
        <position position="330"/>
    </location>
</feature>
<dbReference type="EC" id="2.8.3.8" evidence="3"/>
<gene>
    <name evidence="5" type="ORF">OI25_7308</name>
</gene>
<dbReference type="Proteomes" id="UP000032614">
    <property type="component" value="Chromosome 3"/>
</dbReference>
<dbReference type="PIRSF" id="PIRSF000858">
    <property type="entry name" value="SCOT-t"/>
    <property type="match status" value="1"/>
</dbReference>
<dbReference type="InterPro" id="IPR037171">
    <property type="entry name" value="NagB/RpiA_transferase-like"/>
</dbReference>
<comment type="function">
    <text evidence="3">CoA transferase having broad substrate specificity for short-chain acyl-CoA thioesters with the activity decreasing when the length of the carboxylic acid chain exceeds four carbons.</text>
</comment>
<evidence type="ECO:0000256" key="3">
    <source>
        <dbReference type="PIRNR" id="PIRNR000858"/>
    </source>
</evidence>
<reference evidence="5 6" key="1">
    <citation type="journal article" date="2015" name="Genome Announc.">
        <title>Complete genome sequences for 59 burkholderia isolates, both pathogenic and near neighbor.</title>
        <authorList>
            <person name="Johnson S.L."/>
            <person name="Bishop-Lilly K.A."/>
            <person name="Ladner J.T."/>
            <person name="Daligault H.E."/>
            <person name="Davenport K.W."/>
            <person name="Jaissle J."/>
            <person name="Frey K.G."/>
            <person name="Koroleva G.I."/>
            <person name="Bruce D.C."/>
            <person name="Coyne S.R."/>
            <person name="Broomall S.M."/>
            <person name="Li P.E."/>
            <person name="Teshima H."/>
            <person name="Gibbons H.S."/>
            <person name="Palacios G.F."/>
            <person name="Rosenzweig C.N."/>
            <person name="Redden C.L."/>
            <person name="Xu Y."/>
            <person name="Minogue T.D."/>
            <person name="Chain P.S."/>
        </authorList>
    </citation>
    <scope>NUCLEOTIDE SEQUENCE [LARGE SCALE GENOMIC DNA]</scope>
    <source>
        <strain evidence="5 6">ATCC BAA-463</strain>
    </source>
</reference>
<evidence type="ECO:0000313" key="6">
    <source>
        <dbReference type="Proteomes" id="UP000032614"/>
    </source>
</evidence>
<accession>A0AAU8SZD6</accession>
<organism evidence="5 6">
    <name type="scientific">Paraburkholderia fungorum</name>
    <dbReference type="NCBI Taxonomy" id="134537"/>
    <lineage>
        <taxon>Bacteria</taxon>
        <taxon>Pseudomonadati</taxon>
        <taxon>Pseudomonadota</taxon>
        <taxon>Betaproteobacteria</taxon>
        <taxon>Burkholderiales</taxon>
        <taxon>Burkholderiaceae</taxon>
        <taxon>Paraburkholderia</taxon>
    </lineage>
</organism>
<name>A0AAU8SZD6_9BURK</name>
<dbReference type="Gene3D" id="3.40.1080.10">
    <property type="entry name" value="Glutaconate Coenzyme A-transferase"/>
    <property type="match status" value="2"/>
</dbReference>
<dbReference type="GO" id="GO:0046952">
    <property type="term" value="P:ketone body catabolic process"/>
    <property type="evidence" value="ECO:0007669"/>
    <property type="project" value="InterPro"/>
</dbReference>
<dbReference type="PANTHER" id="PTHR43293">
    <property type="entry name" value="ACETATE COA-TRANSFERASE YDIF"/>
    <property type="match status" value="1"/>
</dbReference>
<dbReference type="AlphaFoldDB" id="A0AAU8SZD6"/>
<dbReference type="GO" id="GO:0008775">
    <property type="term" value="F:acetate CoA-transferase activity"/>
    <property type="evidence" value="ECO:0007669"/>
    <property type="project" value="UniProtKB-EC"/>
</dbReference>
<evidence type="ECO:0000256" key="2">
    <source>
        <dbReference type="ARBA" id="ARBA00022679"/>
    </source>
</evidence>
<dbReference type="KEGG" id="bfn:OI25_7308"/>
<dbReference type="EMBL" id="CP010025">
    <property type="protein sequence ID" value="AJZ56859.1"/>
    <property type="molecule type" value="Genomic_DNA"/>
</dbReference>
<dbReference type="InterPro" id="IPR014388">
    <property type="entry name" value="3-oxoacid_CoA-transferase"/>
</dbReference>
<dbReference type="PANTHER" id="PTHR43293:SF1">
    <property type="entry name" value="ACETATE COA-TRANSFERASE YDIF"/>
    <property type="match status" value="1"/>
</dbReference>
<evidence type="ECO:0000256" key="4">
    <source>
        <dbReference type="PIRSR" id="PIRSR000858-1"/>
    </source>
</evidence>